<protein>
    <recommendedName>
        <fullName evidence="8">3-dehydroquinate synthase domain-containing protein</fullName>
    </recommendedName>
</protein>
<dbReference type="Pfam" id="PF01761">
    <property type="entry name" value="DHQ_synthase"/>
    <property type="match status" value="1"/>
</dbReference>
<sequence length="431" mass="48230">MPEITTPSSIMPEIHPRNSLSTFLPRALEQVVKSVTRSTPDEYDRDSEGLRKVDFRIGEETFPIFVGHDRLDALIAKLKLHLDTFDHLFLGYDENTVKYCAPQLEAALQRAGISFKTCVMGLTEANKNMAALDHILETFLQSGGTRKTVMCPVGGGIVSNTFGLAAGLLFRGIRLVQIPTTFLNAHDAVTSKKQAINHTGYKNIVGLFHLPSLVLCDTSFYETLTRREMKAGLGELTKNAALFGGDHYELMKRTTMDHGWQLTPEEMTEATFLGMSAKDMLLCQDPKEKHLALLFEYGHTVGHALELTQGVSTSHGEGVTLGMLAVSYIAWKMGIMTAEDREAHDALVHALDPEIIIPDRDCLAEVMDKVMHDNKRGYLPEREGFVPMILNKRIGEMHKPNPMYLEYCPVDLVEESVKVLLNRYGPYKYKL</sequence>
<evidence type="ECO:0000256" key="1">
    <source>
        <dbReference type="ARBA" id="ARBA00001911"/>
    </source>
</evidence>
<comment type="cofactor">
    <cofactor evidence="1">
        <name>NAD(+)</name>
        <dbReference type="ChEBI" id="CHEBI:57540"/>
    </cofactor>
</comment>
<organism evidence="7">
    <name type="scientific">Fibrocapsa japonica</name>
    <dbReference type="NCBI Taxonomy" id="94617"/>
    <lineage>
        <taxon>Eukaryota</taxon>
        <taxon>Sar</taxon>
        <taxon>Stramenopiles</taxon>
        <taxon>Ochrophyta</taxon>
        <taxon>Raphidophyceae</taxon>
        <taxon>Chattonellales</taxon>
        <taxon>Chattonellaceae</taxon>
        <taxon>Fibrocapsa</taxon>
    </lineage>
</organism>
<evidence type="ECO:0000256" key="4">
    <source>
        <dbReference type="ARBA" id="ARBA00023027"/>
    </source>
</evidence>
<name>A0A7S2V593_9STRA</name>
<keyword evidence="4" id="KW-0520">NAD</keyword>
<evidence type="ECO:0000259" key="5">
    <source>
        <dbReference type="Pfam" id="PF01761"/>
    </source>
</evidence>
<dbReference type="Gene3D" id="3.40.50.1970">
    <property type="match status" value="1"/>
</dbReference>
<comment type="cofactor">
    <cofactor evidence="2">
        <name>Co(2+)</name>
        <dbReference type="ChEBI" id="CHEBI:48828"/>
    </cofactor>
</comment>
<feature type="domain" description="3-dehydroquinate synthase C-terminal" evidence="6">
    <location>
        <begin position="232"/>
        <end position="375"/>
    </location>
</feature>
<keyword evidence="3" id="KW-0479">Metal-binding</keyword>
<gene>
    <name evidence="7" type="ORF">FJAP1339_LOCUS11235</name>
</gene>
<evidence type="ECO:0000256" key="2">
    <source>
        <dbReference type="ARBA" id="ARBA00001941"/>
    </source>
</evidence>
<evidence type="ECO:0000259" key="6">
    <source>
        <dbReference type="Pfam" id="PF24621"/>
    </source>
</evidence>
<dbReference type="EMBL" id="HBHR01021992">
    <property type="protein sequence ID" value="CAD9873402.1"/>
    <property type="molecule type" value="Transcribed_RNA"/>
</dbReference>
<dbReference type="AlphaFoldDB" id="A0A7S2V593"/>
<feature type="domain" description="3-dehydroquinate synthase N-terminal" evidence="5">
    <location>
        <begin position="120"/>
        <end position="230"/>
    </location>
</feature>
<reference evidence="7" key="1">
    <citation type="submission" date="2021-01" db="EMBL/GenBank/DDBJ databases">
        <authorList>
            <person name="Corre E."/>
            <person name="Pelletier E."/>
            <person name="Niang G."/>
            <person name="Scheremetjew M."/>
            <person name="Finn R."/>
            <person name="Kale V."/>
            <person name="Holt S."/>
            <person name="Cochrane G."/>
            <person name="Meng A."/>
            <person name="Brown T."/>
            <person name="Cohen L."/>
        </authorList>
    </citation>
    <scope>NUCLEOTIDE SEQUENCE</scope>
    <source>
        <strain evidence="7">CCMP1661</strain>
    </source>
</reference>
<dbReference type="PANTHER" id="PTHR43622">
    <property type="entry name" value="3-DEHYDROQUINATE SYNTHASE"/>
    <property type="match status" value="1"/>
</dbReference>
<dbReference type="InterPro" id="IPR056179">
    <property type="entry name" value="DHQS_C"/>
</dbReference>
<evidence type="ECO:0008006" key="8">
    <source>
        <dbReference type="Google" id="ProtNLM"/>
    </source>
</evidence>
<proteinExistence type="predicted"/>
<dbReference type="InterPro" id="IPR030960">
    <property type="entry name" value="DHQS/DOIS_N"/>
</dbReference>
<dbReference type="Pfam" id="PF24621">
    <property type="entry name" value="DHQS_C"/>
    <property type="match status" value="1"/>
</dbReference>
<evidence type="ECO:0000313" key="7">
    <source>
        <dbReference type="EMBL" id="CAD9873402.1"/>
    </source>
</evidence>
<accession>A0A7S2V593</accession>
<dbReference type="PANTHER" id="PTHR43622:SF1">
    <property type="entry name" value="3-DEHYDROQUINATE SYNTHASE"/>
    <property type="match status" value="1"/>
</dbReference>
<dbReference type="GO" id="GO:0003856">
    <property type="term" value="F:3-dehydroquinate synthase activity"/>
    <property type="evidence" value="ECO:0007669"/>
    <property type="project" value="TreeGrafter"/>
</dbReference>
<evidence type="ECO:0000256" key="3">
    <source>
        <dbReference type="ARBA" id="ARBA00022723"/>
    </source>
</evidence>
<dbReference type="GO" id="GO:0046872">
    <property type="term" value="F:metal ion binding"/>
    <property type="evidence" value="ECO:0007669"/>
    <property type="project" value="UniProtKB-KW"/>
</dbReference>
<dbReference type="SUPFAM" id="SSF56796">
    <property type="entry name" value="Dehydroquinate synthase-like"/>
    <property type="match status" value="1"/>
</dbReference>
<dbReference type="Gene3D" id="1.20.1090.10">
    <property type="entry name" value="Dehydroquinate synthase-like - alpha domain"/>
    <property type="match status" value="1"/>
</dbReference>
<dbReference type="InterPro" id="IPR050071">
    <property type="entry name" value="Dehydroquinate_synthase"/>
</dbReference>